<reference evidence="1 2" key="1">
    <citation type="submission" date="2018-07" db="EMBL/GenBank/DDBJ databases">
        <title>Bacillus sp. YLB-04 draft genome sequence.</title>
        <authorList>
            <person name="Yu L."/>
            <person name="Tang X."/>
        </authorList>
    </citation>
    <scope>NUCLEOTIDE SEQUENCE [LARGE SCALE GENOMIC DNA]</scope>
    <source>
        <strain evidence="1 2">YLB-04</strain>
    </source>
</reference>
<gene>
    <name evidence="1" type="ORF">DRW41_16035</name>
</gene>
<dbReference type="AlphaFoldDB" id="A0A3D8GNK5"/>
<accession>A0A3D8GNK5</accession>
<sequence length="96" mass="11474">MEKINKKQQIIAWLEKLETDEEVIEKFYKAYHEYRLDERPLKEKGFKVVGFYLPKEIDESLNQIAAGKKKGFKNFLALYAISDFINRYGEEIDKHN</sequence>
<proteinExistence type="predicted"/>
<comment type="caution">
    <text evidence="1">The sequence shown here is derived from an EMBL/GenBank/DDBJ whole genome shotgun (WGS) entry which is preliminary data.</text>
</comment>
<organism evidence="1 2">
    <name type="scientific">Neobacillus piezotolerans</name>
    <dbReference type="NCBI Taxonomy" id="2259171"/>
    <lineage>
        <taxon>Bacteria</taxon>
        <taxon>Bacillati</taxon>
        <taxon>Bacillota</taxon>
        <taxon>Bacilli</taxon>
        <taxon>Bacillales</taxon>
        <taxon>Bacillaceae</taxon>
        <taxon>Neobacillus</taxon>
    </lineage>
</organism>
<keyword evidence="2" id="KW-1185">Reference proteome</keyword>
<evidence type="ECO:0000313" key="1">
    <source>
        <dbReference type="EMBL" id="RDU35656.1"/>
    </source>
</evidence>
<evidence type="ECO:0000313" key="2">
    <source>
        <dbReference type="Proteomes" id="UP000257144"/>
    </source>
</evidence>
<dbReference type="RefSeq" id="WP_115453034.1">
    <property type="nucleotide sequence ID" value="NZ_QNQT01000008.1"/>
</dbReference>
<name>A0A3D8GNK5_9BACI</name>
<dbReference type="EMBL" id="QNQT01000008">
    <property type="protein sequence ID" value="RDU35656.1"/>
    <property type="molecule type" value="Genomic_DNA"/>
</dbReference>
<dbReference type="Proteomes" id="UP000257144">
    <property type="component" value="Unassembled WGS sequence"/>
</dbReference>
<protein>
    <submittedName>
        <fullName evidence="1">Uncharacterized protein</fullName>
    </submittedName>
</protein>